<dbReference type="PANTHER" id="PTHR18901">
    <property type="entry name" value="2-DEOXYGLUCOSE-6-PHOSPHATE PHOSPHATASE 2"/>
    <property type="match status" value="1"/>
</dbReference>
<dbReference type="EC" id="3.1.3.23" evidence="1"/>
<dbReference type="InterPro" id="IPR006439">
    <property type="entry name" value="HAD-SF_hydro_IA"/>
</dbReference>
<dbReference type="EC" id="3.1.3.68" evidence="1"/>
<proteinExistence type="predicted"/>
<comment type="caution">
    <text evidence="1">The sequence shown here is derived from an EMBL/GenBank/DDBJ whole genome shotgun (WGS) entry which is preliminary data.</text>
</comment>
<dbReference type="InterPro" id="IPR023214">
    <property type="entry name" value="HAD_sf"/>
</dbReference>
<dbReference type="Pfam" id="PF00702">
    <property type="entry name" value="Hydrolase"/>
    <property type="match status" value="1"/>
</dbReference>
<reference evidence="1" key="1">
    <citation type="submission" date="2016-10" db="EMBL/GenBank/DDBJ databases">
        <title>Sequence of Gallionella enrichment culture.</title>
        <authorList>
            <person name="Poehlein A."/>
            <person name="Muehling M."/>
            <person name="Daniel R."/>
        </authorList>
    </citation>
    <scope>NUCLEOTIDE SEQUENCE</scope>
</reference>
<dbReference type="GO" id="GO:0003850">
    <property type="term" value="F:2-deoxyglucose-6-phosphatase activity"/>
    <property type="evidence" value="ECO:0007669"/>
    <property type="project" value="UniProtKB-EC"/>
</dbReference>
<evidence type="ECO:0000313" key="1">
    <source>
        <dbReference type="EMBL" id="OIQ79050.1"/>
    </source>
</evidence>
<dbReference type="Gene3D" id="1.10.150.240">
    <property type="entry name" value="Putative phosphatase, domain 2"/>
    <property type="match status" value="1"/>
</dbReference>
<dbReference type="NCBIfam" id="TIGR01509">
    <property type="entry name" value="HAD-SF-IA-v3"/>
    <property type="match status" value="1"/>
</dbReference>
<dbReference type="InterPro" id="IPR036412">
    <property type="entry name" value="HAD-like_sf"/>
</dbReference>
<dbReference type="InterPro" id="IPR023198">
    <property type="entry name" value="PGP-like_dom2"/>
</dbReference>
<dbReference type="SUPFAM" id="SSF56784">
    <property type="entry name" value="HAD-like"/>
    <property type="match status" value="1"/>
</dbReference>
<accession>A0A1J5Q785</accession>
<dbReference type="EMBL" id="MLJW01001284">
    <property type="protein sequence ID" value="OIQ79050.1"/>
    <property type="molecule type" value="Genomic_DNA"/>
</dbReference>
<sequence>MDGLLVDSEPEWLLTEEEIAGELGLSWDESDQAYCLGGPLLKVGQYMATRAGLALAEGARIEQDLVSRMVVRVGGGVRAMPGAKELIAELRSAGIPIALVSASPRRLVDAAISGAGLHGFHTIVAGDEVPRTKPFPDPYLEAARRLGVSATDCVVLEDSATGVAAGVASGAMVIAIPHLVPIAPAARLLVETTLTNISSQYLTDCFIEQI</sequence>
<gene>
    <name evidence="1" type="primary">yniC_3</name>
    <name evidence="1" type="ORF">GALL_392320</name>
</gene>
<dbReference type="Gene3D" id="3.40.50.1000">
    <property type="entry name" value="HAD superfamily/HAD-like"/>
    <property type="match status" value="1"/>
</dbReference>
<protein>
    <submittedName>
        <fullName evidence="1">2-deoxyglucose-6-phosphate phosphatase</fullName>
        <ecNumber evidence="1">3.1.3.23</ecNumber>
        <ecNumber evidence="1">3.1.3.68</ecNumber>
    </submittedName>
</protein>
<keyword evidence="1" id="KW-0378">Hydrolase</keyword>
<name>A0A1J5Q785_9ZZZZ</name>
<dbReference type="PANTHER" id="PTHR18901:SF38">
    <property type="entry name" value="PSEUDOURIDINE-5'-PHOSPHATASE"/>
    <property type="match status" value="1"/>
</dbReference>
<dbReference type="AlphaFoldDB" id="A0A1J5Q785"/>
<dbReference type="CDD" id="cd07505">
    <property type="entry name" value="HAD_BPGM-like"/>
    <property type="match status" value="1"/>
</dbReference>
<organism evidence="1">
    <name type="scientific">mine drainage metagenome</name>
    <dbReference type="NCBI Taxonomy" id="410659"/>
    <lineage>
        <taxon>unclassified sequences</taxon>
        <taxon>metagenomes</taxon>
        <taxon>ecological metagenomes</taxon>
    </lineage>
</organism>